<keyword evidence="7 14" id="KW-0812">Transmembrane</keyword>
<keyword evidence="9 17" id="KW-0418">Kinase</keyword>
<evidence type="ECO:0000256" key="13">
    <source>
        <dbReference type="ARBA" id="ARBA00023136"/>
    </source>
</evidence>
<dbReference type="STRING" id="398512.Bccel_5325"/>
<comment type="caution">
    <text evidence="17">The sequence shown here is derived from an EMBL/GenBank/DDBJ whole genome shotgun (WGS) entry which is preliminary data.</text>
</comment>
<dbReference type="eggNOG" id="COG2205">
    <property type="taxonomic scope" value="Bacteria"/>
</dbReference>
<dbReference type="GO" id="GO:0000155">
    <property type="term" value="F:phosphorelay sensor kinase activity"/>
    <property type="evidence" value="ECO:0007669"/>
    <property type="project" value="InterPro"/>
</dbReference>
<dbReference type="SUPFAM" id="SSF47384">
    <property type="entry name" value="Homodimeric domain of signal transducing histidine kinase"/>
    <property type="match status" value="1"/>
</dbReference>
<accession>A0A0L6JW35</accession>
<evidence type="ECO:0000259" key="16">
    <source>
        <dbReference type="PROSITE" id="PS50885"/>
    </source>
</evidence>
<dbReference type="InterPro" id="IPR005467">
    <property type="entry name" value="His_kinase_dom"/>
</dbReference>
<dbReference type="Pfam" id="PF00672">
    <property type="entry name" value="HAMP"/>
    <property type="match status" value="1"/>
</dbReference>
<dbReference type="SMART" id="SM00388">
    <property type="entry name" value="HisKA"/>
    <property type="match status" value="1"/>
</dbReference>
<evidence type="ECO:0000256" key="9">
    <source>
        <dbReference type="ARBA" id="ARBA00022777"/>
    </source>
</evidence>
<dbReference type="PANTHER" id="PTHR45528:SF1">
    <property type="entry name" value="SENSOR HISTIDINE KINASE CPXA"/>
    <property type="match status" value="1"/>
</dbReference>
<feature type="transmembrane region" description="Helical" evidence="14">
    <location>
        <begin position="12"/>
        <end position="31"/>
    </location>
</feature>
<dbReference type="SMART" id="SM00387">
    <property type="entry name" value="HATPase_c"/>
    <property type="match status" value="1"/>
</dbReference>
<keyword evidence="12" id="KW-0902">Two-component regulatory system</keyword>
<evidence type="ECO:0000256" key="2">
    <source>
        <dbReference type="ARBA" id="ARBA00004651"/>
    </source>
</evidence>
<evidence type="ECO:0000256" key="3">
    <source>
        <dbReference type="ARBA" id="ARBA00012438"/>
    </source>
</evidence>
<dbReference type="OrthoDB" id="2359336at2"/>
<dbReference type="PANTHER" id="PTHR45528">
    <property type="entry name" value="SENSOR HISTIDINE KINASE CPXA"/>
    <property type="match status" value="1"/>
</dbReference>
<dbReference type="InterPro" id="IPR050398">
    <property type="entry name" value="HssS/ArlS-like"/>
</dbReference>
<dbReference type="Gene3D" id="3.30.565.10">
    <property type="entry name" value="Histidine kinase-like ATPase, C-terminal domain"/>
    <property type="match status" value="1"/>
</dbReference>
<dbReference type="PRINTS" id="PR00344">
    <property type="entry name" value="BCTRLSENSOR"/>
</dbReference>
<evidence type="ECO:0000256" key="14">
    <source>
        <dbReference type="SAM" id="Phobius"/>
    </source>
</evidence>
<evidence type="ECO:0000256" key="4">
    <source>
        <dbReference type="ARBA" id="ARBA00022475"/>
    </source>
</evidence>
<evidence type="ECO:0000259" key="15">
    <source>
        <dbReference type="PROSITE" id="PS50109"/>
    </source>
</evidence>
<dbReference type="FunFam" id="1.10.287.130:FF:000001">
    <property type="entry name" value="Two-component sensor histidine kinase"/>
    <property type="match status" value="1"/>
</dbReference>
<evidence type="ECO:0000256" key="5">
    <source>
        <dbReference type="ARBA" id="ARBA00022553"/>
    </source>
</evidence>
<reference evidence="18" key="1">
    <citation type="submission" date="2015-07" db="EMBL/GenBank/DDBJ databases">
        <title>Near-Complete Genome Sequence of the Cellulolytic Bacterium Bacteroides (Pseudobacteroides) cellulosolvens ATCC 35603.</title>
        <authorList>
            <person name="Dassa B."/>
            <person name="Utturkar S.M."/>
            <person name="Klingeman D.M."/>
            <person name="Hurt R.A."/>
            <person name="Keller M."/>
            <person name="Xu J."/>
            <person name="Reddy Y.H.K."/>
            <person name="Borovok I."/>
            <person name="Grinberg I.R."/>
            <person name="Lamed R."/>
            <person name="Zhivin O."/>
            <person name="Bayer E.A."/>
            <person name="Brown S.D."/>
        </authorList>
    </citation>
    <scope>NUCLEOTIDE SEQUENCE [LARGE SCALE GENOMIC DNA]</scope>
    <source>
        <strain evidence="18">DSM 2933</strain>
    </source>
</reference>
<dbReference type="InterPro" id="IPR003660">
    <property type="entry name" value="HAMP_dom"/>
</dbReference>
<evidence type="ECO:0000256" key="7">
    <source>
        <dbReference type="ARBA" id="ARBA00022692"/>
    </source>
</evidence>
<dbReference type="Pfam" id="PF02518">
    <property type="entry name" value="HATPase_c"/>
    <property type="match status" value="1"/>
</dbReference>
<dbReference type="CDD" id="cd00082">
    <property type="entry name" value="HisKA"/>
    <property type="match status" value="1"/>
</dbReference>
<gene>
    <name evidence="17" type="ORF">Bccel_5325</name>
</gene>
<dbReference type="InterPro" id="IPR003661">
    <property type="entry name" value="HisK_dim/P_dom"/>
</dbReference>
<dbReference type="GO" id="GO:0005524">
    <property type="term" value="F:ATP binding"/>
    <property type="evidence" value="ECO:0007669"/>
    <property type="project" value="UniProtKB-KW"/>
</dbReference>
<dbReference type="PROSITE" id="PS50885">
    <property type="entry name" value="HAMP"/>
    <property type="match status" value="1"/>
</dbReference>
<name>A0A0L6JW35_9FIRM</name>
<dbReference type="Proteomes" id="UP000036923">
    <property type="component" value="Unassembled WGS sequence"/>
</dbReference>
<evidence type="ECO:0000256" key="11">
    <source>
        <dbReference type="ARBA" id="ARBA00022989"/>
    </source>
</evidence>
<dbReference type="InterPro" id="IPR036097">
    <property type="entry name" value="HisK_dim/P_sf"/>
</dbReference>
<evidence type="ECO:0000256" key="12">
    <source>
        <dbReference type="ARBA" id="ARBA00023012"/>
    </source>
</evidence>
<keyword evidence="8" id="KW-0547">Nucleotide-binding</keyword>
<dbReference type="SUPFAM" id="SSF55874">
    <property type="entry name" value="ATPase domain of HSP90 chaperone/DNA topoisomerase II/histidine kinase"/>
    <property type="match status" value="1"/>
</dbReference>
<dbReference type="eggNOG" id="COG5002">
    <property type="taxonomic scope" value="Bacteria"/>
</dbReference>
<organism evidence="17 18">
    <name type="scientific">Pseudobacteroides cellulosolvens ATCC 35603 = DSM 2933</name>
    <dbReference type="NCBI Taxonomy" id="398512"/>
    <lineage>
        <taxon>Bacteria</taxon>
        <taxon>Bacillati</taxon>
        <taxon>Bacillota</taxon>
        <taxon>Clostridia</taxon>
        <taxon>Eubacteriales</taxon>
        <taxon>Oscillospiraceae</taxon>
        <taxon>Pseudobacteroides</taxon>
    </lineage>
</organism>
<dbReference type="Gene3D" id="1.10.287.130">
    <property type="match status" value="1"/>
</dbReference>
<evidence type="ECO:0000256" key="10">
    <source>
        <dbReference type="ARBA" id="ARBA00022840"/>
    </source>
</evidence>
<evidence type="ECO:0000313" key="17">
    <source>
        <dbReference type="EMBL" id="KNY30048.1"/>
    </source>
</evidence>
<comment type="subcellular location">
    <subcellularLocation>
        <location evidence="2">Cell membrane</location>
        <topology evidence="2">Multi-pass membrane protein</topology>
    </subcellularLocation>
</comment>
<evidence type="ECO:0000313" key="18">
    <source>
        <dbReference type="Proteomes" id="UP000036923"/>
    </source>
</evidence>
<keyword evidence="10" id="KW-0067">ATP-binding</keyword>
<dbReference type="GO" id="GO:0005886">
    <property type="term" value="C:plasma membrane"/>
    <property type="evidence" value="ECO:0007669"/>
    <property type="project" value="UniProtKB-SubCell"/>
</dbReference>
<dbReference type="PROSITE" id="PS50109">
    <property type="entry name" value="HIS_KIN"/>
    <property type="match status" value="1"/>
</dbReference>
<sequence>MRSIRTRLAANFMFVIIITVLILEILLINVIKQNYYISREGFLVSQIKVCSDIYLRYYSDTSIYENVLNDVDTFWKTTTAQVQIVDLKGVVTMDSIPNEHKDVSGMKDVQQALGGRIGTWVGNVDYTDEEVMAVSCPLKSKSENKTVAVLRFIASLEDINREVGRITKIFIFIGIAVILICGLLSVLLANSIVEPLKEIKGVAERMSLGDYKIKSIKKNDDEIGRLSDTLNHMAEEILKKEQLKNDFISSVSHELRTPLTSIKGWAVTLKVGNPEDRELIMDGLEIIEKESDRLTSMVEELLDFSKYVSGKLQIVNKEVNLNDLLQYLEIQLAARAERENVEFSVTRSGELPNIFSDENRLKQVFINIVDNAFRFTPPAGKINFNTHCEDNKVIFVIKDSGCGISPEELPKVKERFYKGKNEKSRNGIGLSICDELVTRMGGSLSIKSELGLGTEVTVIIPFDGGGI</sequence>
<feature type="domain" description="Histidine kinase" evidence="15">
    <location>
        <begin position="250"/>
        <end position="464"/>
    </location>
</feature>
<dbReference type="InterPro" id="IPR003594">
    <property type="entry name" value="HATPase_dom"/>
</dbReference>
<dbReference type="Pfam" id="PF00512">
    <property type="entry name" value="HisKA"/>
    <property type="match status" value="1"/>
</dbReference>
<keyword evidence="6" id="KW-0808">Transferase</keyword>
<dbReference type="RefSeq" id="WP_036944827.1">
    <property type="nucleotide sequence ID" value="NZ_JQKC01000036.1"/>
</dbReference>
<evidence type="ECO:0000256" key="8">
    <source>
        <dbReference type="ARBA" id="ARBA00022741"/>
    </source>
</evidence>
<dbReference type="EC" id="2.7.13.3" evidence="3"/>
<dbReference type="PATRIC" id="fig|398512.5.peg.5580"/>
<feature type="domain" description="HAMP" evidence="16">
    <location>
        <begin position="190"/>
        <end position="242"/>
    </location>
</feature>
<evidence type="ECO:0000256" key="6">
    <source>
        <dbReference type="ARBA" id="ARBA00022679"/>
    </source>
</evidence>
<dbReference type="Gene3D" id="6.10.340.10">
    <property type="match status" value="1"/>
</dbReference>
<keyword evidence="5" id="KW-0597">Phosphoprotein</keyword>
<dbReference type="SMART" id="SM00304">
    <property type="entry name" value="HAMP"/>
    <property type="match status" value="1"/>
</dbReference>
<dbReference type="InterPro" id="IPR004358">
    <property type="entry name" value="Sig_transdc_His_kin-like_C"/>
</dbReference>
<dbReference type="AlphaFoldDB" id="A0A0L6JW35"/>
<protein>
    <recommendedName>
        <fullName evidence="3">histidine kinase</fullName>
        <ecNumber evidence="3">2.7.13.3</ecNumber>
    </recommendedName>
</protein>
<dbReference type="EMBL" id="LGTC01000001">
    <property type="protein sequence ID" value="KNY30048.1"/>
    <property type="molecule type" value="Genomic_DNA"/>
</dbReference>
<evidence type="ECO:0000256" key="1">
    <source>
        <dbReference type="ARBA" id="ARBA00000085"/>
    </source>
</evidence>
<keyword evidence="18" id="KW-1185">Reference proteome</keyword>
<proteinExistence type="predicted"/>
<keyword evidence="4" id="KW-1003">Cell membrane</keyword>
<comment type="catalytic activity">
    <reaction evidence="1">
        <text>ATP + protein L-histidine = ADP + protein N-phospho-L-histidine.</text>
        <dbReference type="EC" id="2.7.13.3"/>
    </reaction>
</comment>
<keyword evidence="13 14" id="KW-0472">Membrane</keyword>
<dbReference type="SUPFAM" id="SSF158472">
    <property type="entry name" value="HAMP domain-like"/>
    <property type="match status" value="1"/>
</dbReference>
<dbReference type="FunFam" id="3.30.565.10:FF:000006">
    <property type="entry name" value="Sensor histidine kinase WalK"/>
    <property type="match status" value="1"/>
</dbReference>
<dbReference type="InterPro" id="IPR036890">
    <property type="entry name" value="HATPase_C_sf"/>
</dbReference>
<feature type="transmembrane region" description="Helical" evidence="14">
    <location>
        <begin position="169"/>
        <end position="189"/>
    </location>
</feature>
<dbReference type="CDD" id="cd06225">
    <property type="entry name" value="HAMP"/>
    <property type="match status" value="1"/>
</dbReference>
<keyword evidence="11 14" id="KW-1133">Transmembrane helix</keyword>